<gene>
    <name evidence="4" type="ORF">Q0590_01170</name>
</gene>
<evidence type="ECO:0000256" key="1">
    <source>
        <dbReference type="SAM" id="MobiDB-lite"/>
    </source>
</evidence>
<evidence type="ECO:0000259" key="3">
    <source>
        <dbReference type="Pfam" id="PF13628"/>
    </source>
</evidence>
<dbReference type="InterPro" id="IPR025419">
    <property type="entry name" value="DUF4142"/>
</dbReference>
<dbReference type="EMBL" id="JAUKPO010000001">
    <property type="protein sequence ID" value="MDO1444836.1"/>
    <property type="molecule type" value="Genomic_DNA"/>
</dbReference>
<dbReference type="PANTHER" id="PTHR38593:SF1">
    <property type="entry name" value="BLR2558 PROTEIN"/>
    <property type="match status" value="1"/>
</dbReference>
<evidence type="ECO:0000313" key="4">
    <source>
        <dbReference type="EMBL" id="MDO1444836.1"/>
    </source>
</evidence>
<evidence type="ECO:0000313" key="5">
    <source>
        <dbReference type="Proteomes" id="UP001168528"/>
    </source>
</evidence>
<comment type="caution">
    <text evidence="4">The sequence shown here is derived from an EMBL/GenBank/DDBJ whole genome shotgun (WGS) entry which is preliminary data.</text>
</comment>
<feature type="domain" description="DUF4142" evidence="3">
    <location>
        <begin position="86"/>
        <end position="221"/>
    </location>
</feature>
<organism evidence="4 5">
    <name type="scientific">Rhodocytophaga aerolata</name>
    <dbReference type="NCBI Taxonomy" id="455078"/>
    <lineage>
        <taxon>Bacteria</taxon>
        <taxon>Pseudomonadati</taxon>
        <taxon>Bacteroidota</taxon>
        <taxon>Cytophagia</taxon>
        <taxon>Cytophagales</taxon>
        <taxon>Rhodocytophagaceae</taxon>
        <taxon>Rhodocytophaga</taxon>
    </lineage>
</organism>
<name>A0ABT8QZK1_9BACT</name>
<reference evidence="4" key="1">
    <citation type="submission" date="2023-07" db="EMBL/GenBank/DDBJ databases">
        <title>The genome sequence of Rhodocytophaga aerolata KACC 12507.</title>
        <authorList>
            <person name="Zhang X."/>
        </authorList>
    </citation>
    <scope>NUCLEOTIDE SEQUENCE</scope>
    <source>
        <strain evidence="4">KACC 12507</strain>
    </source>
</reference>
<dbReference type="Pfam" id="PF13628">
    <property type="entry name" value="DUF4142"/>
    <property type="match status" value="1"/>
</dbReference>
<keyword evidence="5" id="KW-1185">Reference proteome</keyword>
<dbReference type="RefSeq" id="WP_302035638.1">
    <property type="nucleotide sequence ID" value="NZ_JAUKPO010000001.1"/>
</dbReference>
<dbReference type="InterPro" id="IPR012347">
    <property type="entry name" value="Ferritin-like"/>
</dbReference>
<feature type="region of interest" description="Disordered" evidence="1">
    <location>
        <begin position="22"/>
        <end position="84"/>
    </location>
</feature>
<dbReference type="Gene3D" id="1.20.1260.10">
    <property type="match status" value="1"/>
</dbReference>
<dbReference type="Proteomes" id="UP001168528">
    <property type="component" value="Unassembled WGS sequence"/>
</dbReference>
<evidence type="ECO:0000256" key="2">
    <source>
        <dbReference type="SAM" id="SignalP"/>
    </source>
</evidence>
<protein>
    <submittedName>
        <fullName evidence="4">DUF4142 domain-containing protein</fullName>
    </submittedName>
</protein>
<feature type="signal peptide" evidence="2">
    <location>
        <begin position="1"/>
        <end position="19"/>
    </location>
</feature>
<proteinExistence type="predicted"/>
<accession>A0ABT8QZK1</accession>
<dbReference type="PANTHER" id="PTHR38593">
    <property type="entry name" value="BLR2558 PROTEIN"/>
    <property type="match status" value="1"/>
</dbReference>
<feature type="chain" id="PRO_5045723373" evidence="2">
    <location>
        <begin position="20"/>
        <end position="235"/>
    </location>
</feature>
<sequence length="235" mass="25196">MKRILIMSLLAATLCYTSACNSGEKSANADQNTGEDQAMVSPGQENLAANEAPTTSDPNAGREANVENSDAAMQPGDASKPAGDMTAEQFAKEAASGGMMEVALGELATQKAQAQQVKDFGKQMMADHKKANEKLKSLAAQKKITLPDQMMEKHQQHVTELSKLSGSEFDTHYMSMMVEDHQEDVSKFKQAASSLKDAELKSFASATLPTLQQHLEKAQQINSSLEGGTARTKGN</sequence>
<keyword evidence="2" id="KW-0732">Signal</keyword>
<feature type="compositionally biased region" description="Polar residues" evidence="1">
    <location>
        <begin position="22"/>
        <end position="35"/>
    </location>
</feature>